<evidence type="ECO:0000313" key="4">
    <source>
        <dbReference type="Proteomes" id="UP001589718"/>
    </source>
</evidence>
<reference evidence="2" key="1">
    <citation type="journal article" date="2015" name="ChemBioChem">
        <title>The cremeomycin biosynthetic gene cluster encodes a pathway for diazo formation.</title>
        <authorList>
            <person name="Waldman A.J."/>
            <person name="Pechersky Y."/>
            <person name="Wang P."/>
            <person name="Wang J.X."/>
            <person name="Balskus E.P."/>
        </authorList>
    </citation>
    <scope>NUCLEOTIDE SEQUENCE</scope>
    <source>
        <strain evidence="2">NRRL 3241</strain>
    </source>
</reference>
<sequence>MSVHGYRTPSRANLPRPAAPRSCEEPPGSAVEAVPVDLLLPAGHGRSGRGAAGPVAGAGQGDGRPVVVHRGTMRVIVGAAVLYAARARGARTVDVRFFDGSLEEALTMAAESALALPAVTTPAQRAAEAARLLRAHPQWSDRAVAAAAGVSPKTVAAHRARLRGTAAAPQKRIGLDGRARPLSSAEGRALAGRLLLDAPGASLREIASRAGISPATVRDVRERLKRGENPVPPGCAPSAAQVRSRPSGS</sequence>
<organism evidence="2">
    <name type="scientific">Streptomyces cremeus</name>
    <dbReference type="NCBI Taxonomy" id="66881"/>
    <lineage>
        <taxon>Bacteria</taxon>
        <taxon>Bacillati</taxon>
        <taxon>Actinomycetota</taxon>
        <taxon>Actinomycetes</taxon>
        <taxon>Kitasatosporales</taxon>
        <taxon>Streptomycetaceae</taxon>
        <taxon>Streptomyces</taxon>
    </lineage>
</organism>
<gene>
    <name evidence="2" type="primary">creG</name>
    <name evidence="3" type="ORF">ACFFTU_19240</name>
</gene>
<feature type="region of interest" description="Disordered" evidence="1">
    <location>
        <begin position="1"/>
        <end position="30"/>
    </location>
</feature>
<accession>A0A0K2JL85</accession>
<protein>
    <submittedName>
        <fullName evidence="2">CreG</fullName>
    </submittedName>
    <submittedName>
        <fullName evidence="3">Helix-turn-helix domain-containing protein</fullName>
    </submittedName>
</protein>
<proteinExistence type="predicted"/>
<name>A0A0K2JL85_STRCM</name>
<evidence type="ECO:0000313" key="2">
    <source>
        <dbReference type="EMBL" id="ALA99206.1"/>
    </source>
</evidence>
<dbReference type="Proteomes" id="UP001589718">
    <property type="component" value="Unassembled WGS sequence"/>
</dbReference>
<feature type="region of interest" description="Disordered" evidence="1">
    <location>
        <begin position="225"/>
        <end position="249"/>
    </location>
</feature>
<dbReference type="EMBL" id="JBHMCR010000009">
    <property type="protein sequence ID" value="MFB9522083.1"/>
    <property type="molecule type" value="Genomic_DNA"/>
</dbReference>
<evidence type="ECO:0000256" key="1">
    <source>
        <dbReference type="SAM" id="MobiDB-lite"/>
    </source>
</evidence>
<evidence type="ECO:0000313" key="3">
    <source>
        <dbReference type="EMBL" id="MFB9522083.1"/>
    </source>
</evidence>
<dbReference type="AlphaFoldDB" id="A0A0K2JL85"/>
<dbReference type="RefSeq" id="WP_345228832.1">
    <property type="nucleotide sequence ID" value="NZ_BAAAXE010000015.1"/>
</dbReference>
<reference evidence="3 4" key="2">
    <citation type="submission" date="2024-09" db="EMBL/GenBank/DDBJ databases">
        <authorList>
            <person name="Sun Q."/>
            <person name="Mori K."/>
        </authorList>
    </citation>
    <scope>NUCLEOTIDE SEQUENCE [LARGE SCALE GENOMIC DNA]</scope>
    <source>
        <strain evidence="3 4">JCM 4362</strain>
    </source>
</reference>
<keyword evidence="4" id="KW-1185">Reference proteome</keyword>
<dbReference type="EMBL" id="KT381192">
    <property type="protein sequence ID" value="ALA99206.1"/>
    <property type="molecule type" value="Genomic_DNA"/>
</dbReference>